<name>A0A3S1DZ08_9BACL</name>
<proteinExistence type="predicted"/>
<evidence type="ECO:0000256" key="1">
    <source>
        <dbReference type="SAM" id="MobiDB-lite"/>
    </source>
</evidence>
<sequence length="152" mass="16416">MSQTSNQQETSAAEEAVAAQAVSPEAGKELLDQLMKPEVQQSLLVLVDQLPKLTEMMSSLTTAYDFAQSIAKDPVFVNDLKHGFAEFATPVVGKVKGVAAAAIEANERAQADTSTIGVFGLLKILKDPNVQKSLRFAQAFLDTLNDRQKGHR</sequence>
<dbReference type="Proteomes" id="UP000272464">
    <property type="component" value="Unassembled WGS sequence"/>
</dbReference>
<evidence type="ECO:0000313" key="2">
    <source>
        <dbReference type="EMBL" id="RUT33451.1"/>
    </source>
</evidence>
<dbReference type="PANTHER" id="PTHR39180:SF2">
    <property type="entry name" value="DUF1641 DOMAIN-CONTAINING PROTEIN"/>
    <property type="match status" value="1"/>
</dbReference>
<dbReference type="InterPro" id="IPR012440">
    <property type="entry name" value="DUF1641"/>
</dbReference>
<reference evidence="2 3" key="1">
    <citation type="submission" date="2018-12" db="EMBL/GenBank/DDBJ databases">
        <authorList>
            <person name="Sun L."/>
            <person name="Chen Z."/>
        </authorList>
    </citation>
    <scope>NUCLEOTIDE SEQUENCE [LARGE SCALE GENOMIC DNA]</scope>
    <source>
        <strain evidence="2 3">3-5-3</strain>
    </source>
</reference>
<dbReference type="PANTHER" id="PTHR39180">
    <property type="match status" value="1"/>
</dbReference>
<accession>A0A3S1DZ08</accession>
<dbReference type="RefSeq" id="WP_127198565.1">
    <property type="nucleotide sequence ID" value="NZ_RZNX01000002.1"/>
</dbReference>
<evidence type="ECO:0000313" key="3">
    <source>
        <dbReference type="Proteomes" id="UP000272464"/>
    </source>
</evidence>
<dbReference type="EMBL" id="RZNX01000002">
    <property type="protein sequence ID" value="RUT33451.1"/>
    <property type="molecule type" value="Genomic_DNA"/>
</dbReference>
<dbReference type="AlphaFoldDB" id="A0A3S1DZ08"/>
<dbReference type="Pfam" id="PF07849">
    <property type="entry name" value="DUF1641"/>
    <property type="match status" value="1"/>
</dbReference>
<feature type="region of interest" description="Disordered" evidence="1">
    <location>
        <begin position="1"/>
        <end position="21"/>
    </location>
</feature>
<feature type="compositionally biased region" description="Low complexity" evidence="1">
    <location>
        <begin position="7"/>
        <end position="21"/>
    </location>
</feature>
<comment type="caution">
    <text evidence="2">The sequence shown here is derived from an EMBL/GenBank/DDBJ whole genome shotgun (WGS) entry which is preliminary data.</text>
</comment>
<dbReference type="OrthoDB" id="2374761at2"/>
<gene>
    <name evidence="2" type="ORF">EJP77_07320</name>
</gene>
<protein>
    <submittedName>
        <fullName evidence="2">DUF1641 domain-containing protein</fullName>
    </submittedName>
</protein>
<organism evidence="2 3">
    <name type="scientific">Paenibacillus zeisoli</name>
    <dbReference type="NCBI Taxonomy" id="2496267"/>
    <lineage>
        <taxon>Bacteria</taxon>
        <taxon>Bacillati</taxon>
        <taxon>Bacillota</taxon>
        <taxon>Bacilli</taxon>
        <taxon>Bacillales</taxon>
        <taxon>Paenibacillaceae</taxon>
        <taxon>Paenibacillus</taxon>
    </lineage>
</organism>
<keyword evidence="3" id="KW-1185">Reference proteome</keyword>